<proteinExistence type="predicted"/>
<dbReference type="VEuPathDB" id="TriTrypDB:Lsey_0023_0160"/>
<keyword evidence="3" id="KW-1185">Reference proteome</keyword>
<evidence type="ECO:0000256" key="1">
    <source>
        <dbReference type="SAM" id="MobiDB-lite"/>
    </source>
</evidence>
<feature type="region of interest" description="Disordered" evidence="1">
    <location>
        <begin position="166"/>
        <end position="197"/>
    </location>
</feature>
<evidence type="ECO:0000313" key="3">
    <source>
        <dbReference type="Proteomes" id="UP000038009"/>
    </source>
</evidence>
<organism evidence="2 3">
    <name type="scientific">Leptomonas seymouri</name>
    <dbReference type="NCBI Taxonomy" id="5684"/>
    <lineage>
        <taxon>Eukaryota</taxon>
        <taxon>Discoba</taxon>
        <taxon>Euglenozoa</taxon>
        <taxon>Kinetoplastea</taxon>
        <taxon>Metakinetoplastina</taxon>
        <taxon>Trypanosomatida</taxon>
        <taxon>Trypanosomatidae</taxon>
        <taxon>Leishmaniinae</taxon>
        <taxon>Leptomonas</taxon>
    </lineage>
</organism>
<reference evidence="2 3" key="1">
    <citation type="journal article" date="2015" name="PLoS Pathog.">
        <title>Leptomonas seymouri: Adaptations to the Dixenous Life Cycle Analyzed by Genome Sequencing, Transcriptome Profiling and Co-infection with Leishmania donovani.</title>
        <authorList>
            <person name="Kraeva N."/>
            <person name="Butenko A."/>
            <person name="Hlavacova J."/>
            <person name="Kostygov A."/>
            <person name="Myskova J."/>
            <person name="Grybchuk D."/>
            <person name="Lestinova T."/>
            <person name="Votypka J."/>
            <person name="Volf P."/>
            <person name="Opperdoes F."/>
            <person name="Flegontov P."/>
            <person name="Lukes J."/>
            <person name="Yurchenko V."/>
        </authorList>
    </citation>
    <scope>NUCLEOTIDE SEQUENCE [LARGE SCALE GENOMIC DNA]</scope>
    <source>
        <strain evidence="2 3">ATCC 30220</strain>
    </source>
</reference>
<feature type="compositionally biased region" description="Low complexity" evidence="1">
    <location>
        <begin position="185"/>
        <end position="196"/>
    </location>
</feature>
<dbReference type="AlphaFoldDB" id="A0A0N0P822"/>
<sequence>MSLHFNWSRLDETCAEALRQLINKRLAEVVERINSKNESAAEAARHSSPSTASLGLSANVSYSKGGLCGSGGAVPGGAAVSTSLVSVASGPGGSGNHNKNPTGAEPPPSGNAHGSPRELYSGLPGMPDPASHSTFLIPSLANSAPGSGGSAVGTAPATITAESGAAVSASPLRQSSSNGGGLSGLRGSSSVSGVCGPANDEGSTYTTRYAMGYGNVNNRACTGDANATAAPNHTNANDFYSPGVGGISRGGAGGTATPAASYAPSSGVNCEIEGGVLTEPRKVPPLVYLEVGSVEWGTTPPFVEIVAFENATDGPPGHDRAPQHRYGAMNSAASLGGPQGEAWDASPYAANLSTSTDTAMTSSTAIGGCFAASMALGTAVAGDAGAENNSEGSHDFTVSHSATGLNTPRTAAVGQQPGVANMAACSTAGTAAHTQAAGSLSQIPCEPDAKDPLASVVGIGGLHIRFHITYGGALHLSLNTAVQHEIRFGAVALRVSLPMMFCLANLDLDCCLCINIKNNVCQVWLEHGPLSSSVVNRLSITATFGGDNELDGDGGDYGASSTDFYSGFGSSNVSDDENGEGGNGAYVNEHEVSQFVLHELRAILKETIVAPHSIEIPISFGG</sequence>
<dbReference type="Proteomes" id="UP000038009">
    <property type="component" value="Unassembled WGS sequence"/>
</dbReference>
<dbReference type="OMA" id="WGTTPPF"/>
<protein>
    <recommendedName>
        <fullName evidence="4">SMP-LTD domain-containing protein</fullName>
    </recommendedName>
</protein>
<dbReference type="EMBL" id="LJSK01000023">
    <property type="protein sequence ID" value="KPI89459.1"/>
    <property type="molecule type" value="Genomic_DNA"/>
</dbReference>
<evidence type="ECO:0000313" key="2">
    <source>
        <dbReference type="EMBL" id="KPI89459.1"/>
    </source>
</evidence>
<accession>A0A0N0P822</accession>
<evidence type="ECO:0008006" key="4">
    <source>
        <dbReference type="Google" id="ProtNLM"/>
    </source>
</evidence>
<dbReference type="OrthoDB" id="266423at2759"/>
<name>A0A0N0P822_LEPSE</name>
<gene>
    <name evidence="2" type="ORF">ABL78_1423</name>
</gene>
<comment type="caution">
    <text evidence="2">The sequence shown here is derived from an EMBL/GenBank/DDBJ whole genome shotgun (WGS) entry which is preliminary data.</text>
</comment>
<feature type="region of interest" description="Disordered" evidence="1">
    <location>
        <begin position="88"/>
        <end position="134"/>
    </location>
</feature>